<feature type="transmembrane region" description="Helical" evidence="14">
    <location>
        <begin position="298"/>
        <end position="323"/>
    </location>
</feature>
<evidence type="ECO:0000256" key="5">
    <source>
        <dbReference type="ARBA" id="ARBA00022475"/>
    </source>
</evidence>
<dbReference type="Pfam" id="PF03706">
    <property type="entry name" value="LPG_synthase_TM"/>
    <property type="match status" value="1"/>
</dbReference>
<keyword evidence="11" id="KW-0046">Antibiotic resistance</keyword>
<feature type="transmembrane region" description="Helical" evidence="14">
    <location>
        <begin position="59"/>
        <end position="79"/>
    </location>
</feature>
<reference evidence="16 17" key="1">
    <citation type="submission" date="2016-10" db="EMBL/GenBank/DDBJ databases">
        <authorList>
            <person name="de Groot N.N."/>
        </authorList>
    </citation>
    <scope>NUCLEOTIDE SEQUENCE [LARGE SCALE GENOMIC DNA]</scope>
    <source>
        <strain evidence="16 17">CGMCC 1.9157</strain>
    </source>
</reference>
<accession>A0A1I5JUP0</accession>
<evidence type="ECO:0000256" key="7">
    <source>
        <dbReference type="ARBA" id="ARBA00022692"/>
    </source>
</evidence>
<dbReference type="InterPro" id="IPR022791">
    <property type="entry name" value="L-PG_synthase/AglD"/>
</dbReference>
<proteinExistence type="inferred from homology"/>
<evidence type="ECO:0000256" key="4">
    <source>
        <dbReference type="ARBA" id="ARBA00021546"/>
    </source>
</evidence>
<dbReference type="EC" id="2.3.2.3" evidence="3"/>
<feature type="transmembrane region" description="Helical" evidence="14">
    <location>
        <begin position="344"/>
        <end position="367"/>
    </location>
</feature>
<feature type="transmembrane region" description="Helical" evidence="14">
    <location>
        <begin position="91"/>
        <end position="115"/>
    </location>
</feature>
<keyword evidence="5" id="KW-1003">Cell membrane</keyword>
<keyword evidence="9" id="KW-0443">Lipid metabolism</keyword>
<evidence type="ECO:0000256" key="6">
    <source>
        <dbReference type="ARBA" id="ARBA00022679"/>
    </source>
</evidence>
<organism evidence="16 17">
    <name type="scientific">Cohaesibacter marisflavi</name>
    <dbReference type="NCBI Taxonomy" id="655353"/>
    <lineage>
        <taxon>Bacteria</taxon>
        <taxon>Pseudomonadati</taxon>
        <taxon>Pseudomonadota</taxon>
        <taxon>Alphaproteobacteria</taxon>
        <taxon>Hyphomicrobiales</taxon>
        <taxon>Cohaesibacteraceae</taxon>
    </lineage>
</organism>
<evidence type="ECO:0000313" key="16">
    <source>
        <dbReference type="EMBL" id="SFO76497.1"/>
    </source>
</evidence>
<dbReference type="Pfam" id="PF09924">
    <property type="entry name" value="LPG_synthase_C"/>
    <property type="match status" value="1"/>
</dbReference>
<dbReference type="PANTHER" id="PTHR34697">
    <property type="entry name" value="PHOSPHATIDYLGLYCEROL LYSYLTRANSFERASE"/>
    <property type="match status" value="1"/>
</dbReference>
<keyword evidence="6 16" id="KW-0808">Transferase</keyword>
<evidence type="ECO:0000256" key="14">
    <source>
        <dbReference type="SAM" id="Phobius"/>
    </source>
</evidence>
<evidence type="ECO:0000256" key="8">
    <source>
        <dbReference type="ARBA" id="ARBA00022989"/>
    </source>
</evidence>
<dbReference type="GO" id="GO:0005886">
    <property type="term" value="C:plasma membrane"/>
    <property type="evidence" value="ECO:0007669"/>
    <property type="project" value="UniProtKB-SubCell"/>
</dbReference>
<feature type="transmembrane region" description="Helical" evidence="14">
    <location>
        <begin position="135"/>
        <end position="166"/>
    </location>
</feature>
<dbReference type="EMBL" id="FOVR01000012">
    <property type="protein sequence ID" value="SFO76497.1"/>
    <property type="molecule type" value="Genomic_DNA"/>
</dbReference>
<feature type="transmembrane region" description="Helical" evidence="14">
    <location>
        <begin position="511"/>
        <end position="531"/>
    </location>
</feature>
<feature type="transmembrane region" description="Helical" evidence="14">
    <location>
        <begin position="413"/>
        <end position="431"/>
    </location>
</feature>
<dbReference type="InterPro" id="IPR051211">
    <property type="entry name" value="PG_lysyltransferase"/>
</dbReference>
<feature type="transmembrane region" description="Helical" evidence="14">
    <location>
        <begin position="21"/>
        <end position="39"/>
    </location>
</feature>
<dbReference type="STRING" id="655353.SAMN04488056_112109"/>
<sequence length="870" mass="93843">MSSSNSDSLAQSDWASYARKTAPILLALVLFVLGVYALYHLLKPVKAADVIAQVRMTPWWTLLSALLATAAGYVALIGYDWSALRSLGKKVPANAIAVGGFLGYSFGNTIGVSVISGGAVRYRVYSAFGLSLFEIASVSTFAALAFGFGITVIGLAALAIHPYALVNILPIAPDSLRVWAGVAAVAVVLLLLLMSLNGKSLRLGKFELSAPTPGVLFSQLAFTLIDTSMAALTLYVLLPGARPDFLTFLPVFAAASMAGVLSHVPGGVGVFEIIIIAALPKGVPLDQIAAALLLYRLIYYLIPFALALAFVAINEARFAGGFITRLFGDVSEPLRPVMKAASGVAPTLIGLAVFGIGSYLVLIALMPSVRPDEIDPDDLLASILLEGGALLSAVLGVLLVILSQGLVRRISGAYWLTLAALAVASGAALMNKLDLDSVLLLLTTAIVLWPFRSLFNRSAKLTRSVLSPGWFALAGGIAVSAATVFFFMHEATPYSTDLWTDFSSIANTSRALRAGLAGSSFFLFVTVWLAIQPATFHTRPPDQSALQKARAIIDQQNDPKACLALTGDKELFFNDSEDAFIMYAVQGNKWIAYSDPVGPRDSIEPLVWSFWEEAYDNGAHPVMFEVSKAYLSLWIEMGFSLHKIGEEAEILLRDFTLAGSKFKSMRSAHNKALKDGFELSINEAPHDATLIAQLKSISDAWIADKIGGEKGFSLGRFDPDYLQNFPIATIKHHGQIVAFANILRPGDGSRVSIDLMRYPPEQANGVMEFLFIELIEYSRRTGAAEFSLSLAPLAGLQVRKGARLWNRFGAIMYRHGRSFYNFEGLRAFKQKFHPEWQPRFVAVPPGVSPISALKDVTLVISGGAGKLFWK</sequence>
<dbReference type="OrthoDB" id="145485at2"/>
<keyword evidence="7 14" id="KW-0812">Transmembrane</keyword>
<dbReference type="GO" id="GO:0006629">
    <property type="term" value="P:lipid metabolic process"/>
    <property type="evidence" value="ECO:0007669"/>
    <property type="project" value="UniProtKB-KW"/>
</dbReference>
<evidence type="ECO:0000313" key="17">
    <source>
        <dbReference type="Proteomes" id="UP000199236"/>
    </source>
</evidence>
<name>A0A1I5JUP0_9HYPH</name>
<feature type="transmembrane region" description="Helical" evidence="14">
    <location>
        <begin position="178"/>
        <end position="196"/>
    </location>
</feature>
<dbReference type="Proteomes" id="UP000199236">
    <property type="component" value="Unassembled WGS sequence"/>
</dbReference>
<dbReference type="GO" id="GO:0046677">
    <property type="term" value="P:response to antibiotic"/>
    <property type="evidence" value="ECO:0007669"/>
    <property type="project" value="UniProtKB-KW"/>
</dbReference>
<dbReference type="RefSeq" id="WP_090074791.1">
    <property type="nucleotide sequence ID" value="NZ_FOVR01000012.1"/>
</dbReference>
<gene>
    <name evidence="16" type="ORF">SAMN04488056_112109</name>
</gene>
<feature type="domain" description="Phosphatidylglycerol lysyltransferase C-terminal" evidence="15">
    <location>
        <begin position="550"/>
        <end position="842"/>
    </location>
</feature>
<evidence type="ECO:0000256" key="11">
    <source>
        <dbReference type="ARBA" id="ARBA00023251"/>
    </source>
</evidence>
<evidence type="ECO:0000256" key="13">
    <source>
        <dbReference type="ARBA" id="ARBA00047540"/>
    </source>
</evidence>
<keyword evidence="8 14" id="KW-1133">Transmembrane helix</keyword>
<feature type="transmembrane region" description="Helical" evidence="14">
    <location>
        <begin position="216"/>
        <end position="238"/>
    </location>
</feature>
<evidence type="ECO:0000259" key="15">
    <source>
        <dbReference type="Pfam" id="PF09924"/>
    </source>
</evidence>
<evidence type="ECO:0000256" key="10">
    <source>
        <dbReference type="ARBA" id="ARBA00023136"/>
    </source>
</evidence>
<protein>
    <recommendedName>
        <fullName evidence="4">Phosphatidylglycerol lysyltransferase</fullName>
        <ecNumber evidence="3">2.3.2.3</ecNumber>
    </recommendedName>
    <alternativeName>
        <fullName evidence="12">Lysylphosphatidylglycerol synthase</fullName>
    </alternativeName>
</protein>
<comment type="similarity">
    <text evidence="2">Belongs to the LPG synthase family.</text>
</comment>
<evidence type="ECO:0000256" key="3">
    <source>
        <dbReference type="ARBA" id="ARBA00012014"/>
    </source>
</evidence>
<comment type="catalytic activity">
    <reaction evidence="13">
        <text>L-lysyl-tRNA(Lys) + a 1,2-diacyl-sn-glycero-3-phospho-(1'-sn-glycerol) = a 1,2-diacyl-sn-glycero-3-phospho-1'-(3'-O-L-lysyl)-sn-glycerol + tRNA(Lys)</text>
        <dbReference type="Rhea" id="RHEA:10668"/>
        <dbReference type="Rhea" id="RHEA-COMP:9696"/>
        <dbReference type="Rhea" id="RHEA-COMP:9697"/>
        <dbReference type="ChEBI" id="CHEBI:64716"/>
        <dbReference type="ChEBI" id="CHEBI:75792"/>
        <dbReference type="ChEBI" id="CHEBI:78442"/>
        <dbReference type="ChEBI" id="CHEBI:78529"/>
        <dbReference type="EC" id="2.3.2.3"/>
    </reaction>
</comment>
<evidence type="ECO:0000256" key="12">
    <source>
        <dbReference type="ARBA" id="ARBA00031899"/>
    </source>
</evidence>
<dbReference type="AlphaFoldDB" id="A0A1I5JUP0"/>
<feature type="transmembrane region" description="Helical" evidence="14">
    <location>
        <begin position="437"/>
        <end position="455"/>
    </location>
</feature>
<feature type="transmembrane region" description="Helical" evidence="14">
    <location>
        <begin position="245"/>
        <end position="278"/>
    </location>
</feature>
<keyword evidence="10 14" id="KW-0472">Membrane</keyword>
<feature type="transmembrane region" description="Helical" evidence="14">
    <location>
        <begin position="379"/>
        <end position="401"/>
    </location>
</feature>
<dbReference type="GO" id="GO:0055091">
    <property type="term" value="P:phospholipid homeostasis"/>
    <property type="evidence" value="ECO:0007669"/>
    <property type="project" value="TreeGrafter"/>
</dbReference>
<dbReference type="SUPFAM" id="SSF55729">
    <property type="entry name" value="Acyl-CoA N-acyltransferases (Nat)"/>
    <property type="match status" value="1"/>
</dbReference>
<dbReference type="GO" id="GO:0050071">
    <property type="term" value="F:phosphatidylglycerol lysyltransferase activity"/>
    <property type="evidence" value="ECO:0007669"/>
    <property type="project" value="UniProtKB-EC"/>
</dbReference>
<evidence type="ECO:0000256" key="9">
    <source>
        <dbReference type="ARBA" id="ARBA00023098"/>
    </source>
</evidence>
<dbReference type="InterPro" id="IPR016181">
    <property type="entry name" value="Acyl_CoA_acyltransferase"/>
</dbReference>
<comment type="subcellular location">
    <subcellularLocation>
        <location evidence="1">Cell membrane</location>
        <topology evidence="1">Multi-pass membrane protein</topology>
    </subcellularLocation>
</comment>
<feature type="transmembrane region" description="Helical" evidence="14">
    <location>
        <begin position="467"/>
        <end position="488"/>
    </location>
</feature>
<dbReference type="NCBIfam" id="NF033480">
    <property type="entry name" value="bifunc_MprF"/>
    <property type="match status" value="1"/>
</dbReference>
<dbReference type="InterPro" id="IPR024320">
    <property type="entry name" value="LPG_synthase_C"/>
</dbReference>
<evidence type="ECO:0000256" key="1">
    <source>
        <dbReference type="ARBA" id="ARBA00004651"/>
    </source>
</evidence>
<evidence type="ECO:0000256" key="2">
    <source>
        <dbReference type="ARBA" id="ARBA00008627"/>
    </source>
</evidence>
<dbReference type="PANTHER" id="PTHR34697:SF2">
    <property type="entry name" value="PHOSPHATIDYLGLYCEROL LYSYLTRANSFERASE"/>
    <property type="match status" value="1"/>
</dbReference>
<keyword evidence="17" id="KW-1185">Reference proteome</keyword>